<accession>A0A645AAR1</accession>
<name>A0A645AAR1_9ZZZZ</name>
<proteinExistence type="predicted"/>
<protein>
    <submittedName>
        <fullName evidence="1">Uncharacterized protein</fullName>
    </submittedName>
</protein>
<dbReference type="EMBL" id="VSSQ01012502">
    <property type="protein sequence ID" value="MPM49381.1"/>
    <property type="molecule type" value="Genomic_DNA"/>
</dbReference>
<reference evidence="1" key="1">
    <citation type="submission" date="2019-08" db="EMBL/GenBank/DDBJ databases">
        <authorList>
            <person name="Kucharzyk K."/>
            <person name="Murdoch R.W."/>
            <person name="Higgins S."/>
            <person name="Loffler F."/>
        </authorList>
    </citation>
    <scope>NUCLEOTIDE SEQUENCE</scope>
</reference>
<sequence>MIQHGLRTFRIGADQHAQVGQRVEEHVRLQLGLQQREARFRSLLFCTFGLQLQVARLADKVEHKRHDGTGDHGDEHRQQP</sequence>
<evidence type="ECO:0000313" key="1">
    <source>
        <dbReference type="EMBL" id="MPM49381.1"/>
    </source>
</evidence>
<dbReference type="AlphaFoldDB" id="A0A645AAR1"/>
<comment type="caution">
    <text evidence="1">The sequence shown here is derived from an EMBL/GenBank/DDBJ whole genome shotgun (WGS) entry which is preliminary data.</text>
</comment>
<organism evidence="1">
    <name type="scientific">bioreactor metagenome</name>
    <dbReference type="NCBI Taxonomy" id="1076179"/>
    <lineage>
        <taxon>unclassified sequences</taxon>
        <taxon>metagenomes</taxon>
        <taxon>ecological metagenomes</taxon>
    </lineage>
</organism>
<gene>
    <name evidence="1" type="ORF">SDC9_96110</name>
</gene>